<gene>
    <name evidence="2" type="ORF">OTU49_012768</name>
</gene>
<feature type="signal peptide" evidence="1">
    <location>
        <begin position="1"/>
        <end position="23"/>
    </location>
</feature>
<keyword evidence="1" id="KW-0732">Signal</keyword>
<evidence type="ECO:0000256" key="1">
    <source>
        <dbReference type="SAM" id="SignalP"/>
    </source>
</evidence>
<dbReference type="Proteomes" id="UP001445076">
    <property type="component" value="Unassembled WGS sequence"/>
</dbReference>
<evidence type="ECO:0000313" key="2">
    <source>
        <dbReference type="EMBL" id="KAK8721534.1"/>
    </source>
</evidence>
<organism evidence="2 3">
    <name type="scientific">Cherax quadricarinatus</name>
    <name type="common">Australian red claw crayfish</name>
    <dbReference type="NCBI Taxonomy" id="27406"/>
    <lineage>
        <taxon>Eukaryota</taxon>
        <taxon>Metazoa</taxon>
        <taxon>Ecdysozoa</taxon>
        <taxon>Arthropoda</taxon>
        <taxon>Crustacea</taxon>
        <taxon>Multicrustacea</taxon>
        <taxon>Malacostraca</taxon>
        <taxon>Eumalacostraca</taxon>
        <taxon>Eucarida</taxon>
        <taxon>Decapoda</taxon>
        <taxon>Pleocyemata</taxon>
        <taxon>Astacidea</taxon>
        <taxon>Parastacoidea</taxon>
        <taxon>Parastacidae</taxon>
        <taxon>Cherax</taxon>
    </lineage>
</organism>
<feature type="non-terminal residue" evidence="2">
    <location>
        <position position="1"/>
    </location>
</feature>
<accession>A0AAW0VXA7</accession>
<reference evidence="2 3" key="1">
    <citation type="journal article" date="2024" name="BMC Genomics">
        <title>Genome assembly of redclaw crayfish (Cherax quadricarinatus) provides insights into its immune adaptation and hypoxia tolerance.</title>
        <authorList>
            <person name="Liu Z."/>
            <person name="Zheng J."/>
            <person name="Li H."/>
            <person name="Fang K."/>
            <person name="Wang S."/>
            <person name="He J."/>
            <person name="Zhou D."/>
            <person name="Weng S."/>
            <person name="Chi M."/>
            <person name="Gu Z."/>
            <person name="He J."/>
            <person name="Li F."/>
            <person name="Wang M."/>
        </authorList>
    </citation>
    <scope>NUCLEOTIDE SEQUENCE [LARGE SCALE GENOMIC DNA]</scope>
    <source>
        <strain evidence="2">ZL_2023a</strain>
    </source>
</reference>
<keyword evidence="3" id="KW-1185">Reference proteome</keyword>
<dbReference type="EMBL" id="JARKIK010000100">
    <property type="protein sequence ID" value="KAK8721534.1"/>
    <property type="molecule type" value="Genomic_DNA"/>
</dbReference>
<feature type="chain" id="PRO_5043452282" evidence="1">
    <location>
        <begin position="24"/>
        <end position="177"/>
    </location>
</feature>
<comment type="caution">
    <text evidence="2">The sequence shown here is derived from an EMBL/GenBank/DDBJ whole genome shotgun (WGS) entry which is preliminary data.</text>
</comment>
<proteinExistence type="predicted"/>
<dbReference type="AlphaFoldDB" id="A0AAW0VXA7"/>
<protein>
    <submittedName>
        <fullName evidence="2">Uncharacterized protein</fullName>
    </submittedName>
</protein>
<evidence type="ECO:0000313" key="3">
    <source>
        <dbReference type="Proteomes" id="UP001445076"/>
    </source>
</evidence>
<name>A0AAW0VXA7_CHEQU</name>
<sequence length="177" mass="17595">SLTSAMRSTLFLVVVVLGAATSADRVRRGGNHGGGYGGSYGTGFSGGYGGGSGGVNVLLAGNGGYGYLNPGGRSHVLNAAGFPFEPSTYGAQQQWYYHAALAAGDPYAAKSVGGGNYAIQTADASAASAAHGVIAQANDPNIANTVNYLTDHADSASLNAAAHHGAAYVAQKAGLYH</sequence>